<dbReference type="InterPro" id="IPR013320">
    <property type="entry name" value="ConA-like_dom_sf"/>
</dbReference>
<dbReference type="VEuPathDB" id="TriTrypDB:TcCLB.508221.650"/>
<dbReference type="VEuPathDB" id="TriTrypDB:ECC02_012129"/>
<gene>
    <name evidence="5" type="ORF">C4B63_1g819</name>
</gene>
<dbReference type="VEuPathDB" id="TriTrypDB:TcCL_NonESM10142"/>
<dbReference type="VEuPathDB" id="TriTrypDB:TcYC6_0128280"/>
<dbReference type="InterPro" id="IPR008377">
    <property type="entry name" value="Sialidase_trypan"/>
</dbReference>
<name>A0A2V2W431_TRYCR</name>
<dbReference type="SUPFAM" id="SSF50939">
    <property type="entry name" value="Sialidases"/>
    <property type="match status" value="1"/>
</dbReference>
<sequence>MMVPLTVDGGVYSFTHILLACFSSFLSLSHEESKKALNATVKLEGSEGTNSTHRPHKHIYMLSRVAAVKAPRTHNRRGVTGSSGRRREGGESEPQRPNMSRRVFTSAVLLLVVVMMWCGIGGGAVASVAQSSEAKFEWKSITDDVTVDSLGGPGLLKVGSGVFAVAEAHCKKGENTVFTGIASQLLTNTVDTKPEEVLKDAKEKIQFLEEGGSPEGKKRVDVSRPTAVVDESNIYMLVGKHSHEAATCKAGTEKIKSGIFLVKGQVSDEGGNKIHWKTTDGVPCTLGDQHKSLTGLIGGGGSGVKLKDGTLAFPVEGTKKKEKDVKTVSLIMCSSDTKNWTLSKGMSADGCSDPSVVEWEKDKLMMMTACEDGRRRVYEIGDKGDSWTEALGTLSRVWGSKQGNEKRVRSGFITATIDGVEDNRNVMLVTLPVYPKEKEKGVLHLWLTDNTHIVDIGPVSGDDDAAASALLYKSAEGESGDGNKEEKLIALYEKKKGGGEKPSPGMFSVLLTEQLQRVKEVLATWKEVDDLVSKLCPSSATEDASSGNACSTTVKITDGLVGFLSGNLSDGTWKDEYLGVNATVNKKEGSASTENGVAFTGSGAWAEWPVGSQGENQLYHFANYNFTLVATVSIDNLPEEGDAIPLMGAKLNDDNNPVLVGLSYNNEKKWILLCGGGENKKYSSDWETKKSEHVVILLRNGTQGSVYVDGQRMGGDEQCKLGNTDSKEISHFYIGGDEGSAGSQEGVSVTVRNVLLYNRPLTSEEIGALNPNKAAIPPLVETPTKPLTVSSASVVTPFPSVNKNAQIAGTSSTPAGTQQTEREQPMGSSGAGSGGASTSAVNPVSTPSAEKDSVKQVASGKTSDGAQTVDGGSTADGEPTMEKREGTDAQGEEGIHSQDGEVNATALNSSLGNVSQENNSDASTMHESGLLPLLLLLGLWVFAAL</sequence>
<evidence type="ECO:0000313" key="5">
    <source>
        <dbReference type="EMBL" id="PWV03380.1"/>
    </source>
</evidence>
<dbReference type="VEuPathDB" id="TriTrypDB:Tc_MARK_4317"/>
<evidence type="ECO:0000256" key="1">
    <source>
        <dbReference type="SAM" id="MobiDB-lite"/>
    </source>
</evidence>
<dbReference type="InterPro" id="IPR055239">
    <property type="entry name" value="TS_C"/>
</dbReference>
<dbReference type="Pfam" id="PF13859">
    <property type="entry name" value="BNR_3"/>
    <property type="match status" value="1"/>
</dbReference>
<feature type="transmembrane region" description="Helical" evidence="2">
    <location>
        <begin position="12"/>
        <end position="28"/>
    </location>
</feature>
<organism evidence="5 6">
    <name type="scientific">Trypanosoma cruzi</name>
    <dbReference type="NCBI Taxonomy" id="5693"/>
    <lineage>
        <taxon>Eukaryota</taxon>
        <taxon>Discoba</taxon>
        <taxon>Euglenozoa</taxon>
        <taxon>Kinetoplastea</taxon>
        <taxon>Metakinetoplastina</taxon>
        <taxon>Trypanosomatida</taxon>
        <taxon>Trypanosomatidae</taxon>
        <taxon>Trypanosoma</taxon>
        <taxon>Schizotrypanum</taxon>
    </lineage>
</organism>
<protein>
    <submittedName>
        <fullName evidence="5">Putative trans-sialidase, Group VI</fullName>
    </submittedName>
</protein>
<feature type="transmembrane region" description="Helical" evidence="2">
    <location>
        <begin position="103"/>
        <end position="126"/>
    </location>
</feature>
<dbReference type="InterPro" id="IPR011040">
    <property type="entry name" value="Sialidase"/>
</dbReference>
<accession>A0A2V2W431</accession>
<proteinExistence type="predicted"/>
<dbReference type="PRINTS" id="PR01803">
    <property type="entry name" value="TCSIALIDASE"/>
</dbReference>
<feature type="region of interest" description="Disordered" evidence="1">
    <location>
        <begin position="72"/>
        <end position="98"/>
    </location>
</feature>
<dbReference type="SUPFAM" id="SSF49899">
    <property type="entry name" value="Concanavalin A-like lectins/glucanases"/>
    <property type="match status" value="1"/>
</dbReference>
<dbReference type="InterPro" id="IPR021287">
    <property type="entry name" value="Trans-sialidase_CS"/>
</dbReference>
<dbReference type="AlphaFoldDB" id="A0A2V2W431"/>
<dbReference type="VEuPathDB" id="TriTrypDB:BCY84_17101"/>
<keyword evidence="2" id="KW-0472">Membrane</keyword>
<feature type="region of interest" description="Disordered" evidence="1">
    <location>
        <begin position="804"/>
        <end position="900"/>
    </location>
</feature>
<dbReference type="VEuPathDB" id="TriTrypDB:TCDM_12287"/>
<feature type="domain" description="Trans-sialidase C-terminal" evidence="4">
    <location>
        <begin position="556"/>
        <end position="763"/>
    </location>
</feature>
<evidence type="ECO:0000259" key="4">
    <source>
        <dbReference type="Pfam" id="PF22925"/>
    </source>
</evidence>
<dbReference type="VEuPathDB" id="TriTrypDB:TcG_11075"/>
<evidence type="ECO:0000256" key="2">
    <source>
        <dbReference type="SAM" id="Phobius"/>
    </source>
</evidence>
<feature type="domain" description="Sialidase" evidence="3">
    <location>
        <begin position="153"/>
        <end position="493"/>
    </location>
</feature>
<keyword evidence="2" id="KW-1133">Transmembrane helix</keyword>
<dbReference type="EMBL" id="PRFA01000001">
    <property type="protein sequence ID" value="PWV03380.1"/>
    <property type="molecule type" value="Genomic_DNA"/>
</dbReference>
<evidence type="ECO:0000313" key="6">
    <source>
        <dbReference type="Proteomes" id="UP000246121"/>
    </source>
</evidence>
<dbReference type="VEuPathDB" id="TriTrypDB:TcCLB.510503.50"/>
<dbReference type="Pfam" id="PF11052">
    <property type="entry name" value="Tr-sialidase_C"/>
    <property type="match status" value="1"/>
</dbReference>
<dbReference type="CDD" id="cd15482">
    <property type="entry name" value="Sialidase_non-viral"/>
    <property type="match status" value="1"/>
</dbReference>
<dbReference type="Gene3D" id="2.60.120.200">
    <property type="match status" value="1"/>
</dbReference>
<comment type="caution">
    <text evidence="5">The sequence shown here is derived from an EMBL/GenBank/DDBJ whole genome shotgun (WGS) entry which is preliminary data.</text>
</comment>
<keyword evidence="2" id="KW-0812">Transmembrane</keyword>
<evidence type="ECO:0000259" key="3">
    <source>
        <dbReference type="Pfam" id="PF13859"/>
    </source>
</evidence>
<dbReference type="GO" id="GO:0004308">
    <property type="term" value="F:exo-alpha-sialidase activity"/>
    <property type="evidence" value="ECO:0007669"/>
    <property type="project" value="InterPro"/>
</dbReference>
<reference evidence="5 6" key="1">
    <citation type="journal article" date="2018" name="Microb. Genom.">
        <title>Expanding an expanded genome: long-read sequencing of Trypanosoma cruzi.</title>
        <authorList>
            <person name="Berna L."/>
            <person name="Rodriguez M."/>
            <person name="Chiribao M.L."/>
            <person name="Parodi-Talice A."/>
            <person name="Pita S."/>
            <person name="Rijo G."/>
            <person name="Alvarez-Valin F."/>
            <person name="Robello C."/>
        </authorList>
    </citation>
    <scope>NUCLEOTIDE SEQUENCE [LARGE SCALE GENOMIC DNA]</scope>
    <source>
        <strain evidence="5 6">Dm28c</strain>
    </source>
</reference>
<dbReference type="VEuPathDB" id="TriTrypDB:TcBrA4_0140370"/>
<dbReference type="InterPro" id="IPR036278">
    <property type="entry name" value="Sialidase_sf"/>
</dbReference>
<dbReference type="Pfam" id="PF22925">
    <property type="entry name" value="TS_C"/>
    <property type="match status" value="1"/>
</dbReference>
<dbReference type="VEuPathDB" id="TriTrypDB:C4B63_1g819"/>
<dbReference type="VEuPathDB" id="TriTrypDB:TcCLB.508229.40"/>
<feature type="compositionally biased region" description="Polar residues" evidence="1">
    <location>
        <begin position="804"/>
        <end position="819"/>
    </location>
</feature>
<feature type="compositionally biased region" description="Basic and acidic residues" evidence="1">
    <location>
        <begin position="880"/>
        <end position="899"/>
    </location>
</feature>
<dbReference type="Gene3D" id="2.120.10.10">
    <property type="match status" value="1"/>
</dbReference>
<dbReference type="VEuPathDB" id="TriTrypDB:TCSYLVIO_006606"/>
<dbReference type="Proteomes" id="UP000246121">
    <property type="component" value="Unassembled WGS sequence"/>
</dbReference>
<feature type="compositionally biased region" description="Basic and acidic residues" evidence="1">
    <location>
        <begin position="85"/>
        <end position="94"/>
    </location>
</feature>
<dbReference type="VEuPathDB" id="TriTrypDB:C3747_3g715"/>